<dbReference type="CDD" id="cd08071">
    <property type="entry name" value="MPN_DUF2466"/>
    <property type="match status" value="1"/>
</dbReference>
<dbReference type="Pfam" id="PF04002">
    <property type="entry name" value="RadC"/>
    <property type="match status" value="1"/>
</dbReference>
<dbReference type="Proteomes" id="UP001597525">
    <property type="component" value="Unassembled WGS sequence"/>
</dbReference>
<evidence type="ECO:0000256" key="3">
    <source>
        <dbReference type="ARBA" id="ARBA00022801"/>
    </source>
</evidence>
<dbReference type="EMBL" id="JBHUPB010000003">
    <property type="protein sequence ID" value="MFD2966213.1"/>
    <property type="molecule type" value="Genomic_DNA"/>
</dbReference>
<keyword evidence="5" id="KW-0482">Metalloprotease</keyword>
<protein>
    <submittedName>
        <fullName evidence="7">JAB domain-containing protein</fullName>
    </submittedName>
</protein>
<feature type="domain" description="MPN" evidence="6">
    <location>
        <begin position="39"/>
        <end position="164"/>
    </location>
</feature>
<evidence type="ECO:0000259" key="6">
    <source>
        <dbReference type="PROSITE" id="PS50249"/>
    </source>
</evidence>
<evidence type="ECO:0000256" key="5">
    <source>
        <dbReference type="ARBA" id="ARBA00023049"/>
    </source>
</evidence>
<keyword evidence="1" id="KW-0645">Protease</keyword>
<dbReference type="InterPro" id="IPR037518">
    <property type="entry name" value="MPN"/>
</dbReference>
<accession>A0ABW6BCD6</accession>
<keyword evidence="3" id="KW-0378">Hydrolase</keyword>
<reference evidence="8" key="1">
    <citation type="journal article" date="2019" name="Int. J. Syst. Evol. Microbiol.">
        <title>The Global Catalogue of Microorganisms (GCM) 10K type strain sequencing project: providing services to taxonomists for standard genome sequencing and annotation.</title>
        <authorList>
            <consortium name="The Broad Institute Genomics Platform"/>
            <consortium name="The Broad Institute Genome Sequencing Center for Infectious Disease"/>
            <person name="Wu L."/>
            <person name="Ma J."/>
        </authorList>
    </citation>
    <scope>NUCLEOTIDE SEQUENCE [LARGE SCALE GENOMIC DNA]</scope>
    <source>
        <strain evidence="8">KCTC 22814</strain>
    </source>
</reference>
<dbReference type="PROSITE" id="PS01302">
    <property type="entry name" value="UPF0758"/>
    <property type="match status" value="1"/>
</dbReference>
<dbReference type="InterPro" id="IPR001405">
    <property type="entry name" value="UPF0758"/>
</dbReference>
<keyword evidence="2" id="KW-0479">Metal-binding</keyword>
<keyword evidence="8" id="KW-1185">Reference proteome</keyword>
<organism evidence="7 8">
    <name type="scientific">Sphingobacterium bambusae</name>
    <dbReference type="NCBI Taxonomy" id="662858"/>
    <lineage>
        <taxon>Bacteria</taxon>
        <taxon>Pseudomonadati</taxon>
        <taxon>Bacteroidota</taxon>
        <taxon>Sphingobacteriia</taxon>
        <taxon>Sphingobacteriales</taxon>
        <taxon>Sphingobacteriaceae</taxon>
        <taxon>Sphingobacterium</taxon>
    </lineage>
</organism>
<name>A0ABW6BCD6_9SPHI</name>
<dbReference type="PANTHER" id="PTHR30471">
    <property type="entry name" value="DNA REPAIR PROTEIN RADC"/>
    <property type="match status" value="1"/>
</dbReference>
<dbReference type="InterPro" id="IPR025657">
    <property type="entry name" value="RadC_JAB"/>
</dbReference>
<dbReference type="PROSITE" id="PS50249">
    <property type="entry name" value="MPN"/>
    <property type="match status" value="1"/>
</dbReference>
<evidence type="ECO:0000256" key="4">
    <source>
        <dbReference type="ARBA" id="ARBA00022833"/>
    </source>
</evidence>
<dbReference type="InterPro" id="IPR020891">
    <property type="entry name" value="UPF0758_CS"/>
</dbReference>
<sequence>MQTTLDFQNRNTQHKGIYANELTLSYKKAIRLEDPGFKQINSSLKVSQILRSIWDEDQLTIRESFYLLCFSTKLDLIGYYKVAEGGLDQVLIDIRIVFSTALLARSSSIVVAHNHPSGTCEPSSADRVLTRRLADAGELLAIQLNDHIILTEDSYYSFRDEGDL</sequence>
<evidence type="ECO:0000313" key="7">
    <source>
        <dbReference type="EMBL" id="MFD2966213.1"/>
    </source>
</evidence>
<evidence type="ECO:0000256" key="1">
    <source>
        <dbReference type="ARBA" id="ARBA00022670"/>
    </source>
</evidence>
<evidence type="ECO:0000313" key="8">
    <source>
        <dbReference type="Proteomes" id="UP001597525"/>
    </source>
</evidence>
<comment type="caution">
    <text evidence="7">The sequence shown here is derived from an EMBL/GenBank/DDBJ whole genome shotgun (WGS) entry which is preliminary data.</text>
</comment>
<keyword evidence="4" id="KW-0862">Zinc</keyword>
<dbReference type="RefSeq" id="WP_320184004.1">
    <property type="nucleotide sequence ID" value="NZ_CP138332.1"/>
</dbReference>
<proteinExistence type="predicted"/>
<gene>
    <name evidence="7" type="ORF">ACFS7Y_02385</name>
</gene>
<dbReference type="Gene3D" id="3.40.140.10">
    <property type="entry name" value="Cytidine Deaminase, domain 2"/>
    <property type="match status" value="1"/>
</dbReference>
<evidence type="ECO:0000256" key="2">
    <source>
        <dbReference type="ARBA" id="ARBA00022723"/>
    </source>
</evidence>
<dbReference type="PANTHER" id="PTHR30471:SF3">
    <property type="entry name" value="UPF0758 PROTEIN YEES-RELATED"/>
    <property type="match status" value="1"/>
</dbReference>